<organism evidence="2 3">
    <name type="scientific">Salinimicrobium profundisediminis</name>
    <dbReference type="NCBI Taxonomy" id="2994553"/>
    <lineage>
        <taxon>Bacteria</taxon>
        <taxon>Pseudomonadati</taxon>
        <taxon>Bacteroidota</taxon>
        <taxon>Flavobacteriia</taxon>
        <taxon>Flavobacteriales</taxon>
        <taxon>Flavobacteriaceae</taxon>
        <taxon>Salinimicrobium</taxon>
    </lineage>
</organism>
<name>A0A9X3CWJ3_9FLAO</name>
<sequence>MKKIFYLFFLPMIFLSCSSDNDEVNSNGINPPDWIQGTWLAEGSITGDVGFRFTGSDVVLLQNLLDTSYGDLVNHSRELGQKVEIEQDVSSDYYSLHLIFSSGQTMKFEFRKISNDEIAWVQSQNTILVKQ</sequence>
<dbReference type="AlphaFoldDB" id="A0A9X3CWJ3"/>
<keyword evidence="1" id="KW-0732">Signal</keyword>
<feature type="chain" id="PRO_5040898366" description="Lipoprotein" evidence="1">
    <location>
        <begin position="22"/>
        <end position="131"/>
    </location>
</feature>
<reference evidence="2" key="1">
    <citation type="submission" date="2022-11" db="EMBL/GenBank/DDBJ databases">
        <title>Salinimicrobium profundisediminis sp. nov., isolated from deep-sea sediment of the Mariana Trench.</title>
        <authorList>
            <person name="Fu H."/>
        </authorList>
    </citation>
    <scope>NUCLEOTIDE SEQUENCE</scope>
    <source>
        <strain evidence="2">MT39</strain>
    </source>
</reference>
<evidence type="ECO:0000313" key="3">
    <source>
        <dbReference type="Proteomes" id="UP001148482"/>
    </source>
</evidence>
<dbReference type="Proteomes" id="UP001148482">
    <property type="component" value="Unassembled WGS sequence"/>
</dbReference>
<keyword evidence="3" id="KW-1185">Reference proteome</keyword>
<feature type="signal peptide" evidence="1">
    <location>
        <begin position="1"/>
        <end position="21"/>
    </location>
</feature>
<dbReference type="EMBL" id="JAPJDA010000011">
    <property type="protein sequence ID" value="MCX2838111.1"/>
    <property type="molecule type" value="Genomic_DNA"/>
</dbReference>
<gene>
    <name evidence="2" type="ORF">OQ279_08080</name>
</gene>
<comment type="caution">
    <text evidence="2">The sequence shown here is derived from an EMBL/GenBank/DDBJ whole genome shotgun (WGS) entry which is preliminary data.</text>
</comment>
<proteinExistence type="predicted"/>
<dbReference type="PROSITE" id="PS51257">
    <property type="entry name" value="PROKAR_LIPOPROTEIN"/>
    <property type="match status" value="1"/>
</dbReference>
<evidence type="ECO:0000313" key="2">
    <source>
        <dbReference type="EMBL" id="MCX2838111.1"/>
    </source>
</evidence>
<evidence type="ECO:0000256" key="1">
    <source>
        <dbReference type="SAM" id="SignalP"/>
    </source>
</evidence>
<protein>
    <recommendedName>
        <fullName evidence="4">Lipoprotein</fullName>
    </recommendedName>
</protein>
<dbReference type="RefSeq" id="WP_266069366.1">
    <property type="nucleotide sequence ID" value="NZ_JAPJDA010000011.1"/>
</dbReference>
<accession>A0A9X3CWJ3</accession>
<evidence type="ECO:0008006" key="4">
    <source>
        <dbReference type="Google" id="ProtNLM"/>
    </source>
</evidence>